<dbReference type="InterPro" id="IPR035979">
    <property type="entry name" value="RBD_domain_sf"/>
</dbReference>
<sequence length="333" mass="37170">MPQMTQKGANKRSRAGHLAPAASPQLNPMPVGPRRSNSDFQCTLGSSPPALAPRASTHRVSLAVFSRPPRPSRFPSPRRTHHDAALSPREQRSKAKKTWRRARRTKIVVERLSKNVREAHLREIFGFYGPIQDLDLPINRTFGTNRGTAYILYEHREDAEDAIANMHEGQIEGAIINVSIVLPRRMFSPEPPLARRGANIDPRNQIGGPSRGGRGGRGFSGGHGFHGEGRGGRRRPPSPGRFGARQTGYPPSERSRSRSPVRSPPRGPRGRGSDHKPRSFSRDSRSLSRSRSPPPRRGGGSRYDDGPRRRSRSRSYDSYAARNRSISPRRDYR</sequence>
<proteinExistence type="predicted"/>
<feature type="region of interest" description="Disordered" evidence="7">
    <location>
        <begin position="191"/>
        <end position="333"/>
    </location>
</feature>
<dbReference type="GO" id="GO:0000398">
    <property type="term" value="P:mRNA splicing, via spliceosome"/>
    <property type="evidence" value="ECO:0007669"/>
    <property type="project" value="TreeGrafter"/>
</dbReference>
<comment type="subcellular location">
    <subcellularLocation>
        <location evidence="1">Nucleus</location>
    </subcellularLocation>
</comment>
<accession>A0A0F7ZYJ1</accession>
<evidence type="ECO:0000256" key="5">
    <source>
        <dbReference type="ARBA" id="ARBA00023242"/>
    </source>
</evidence>
<feature type="compositionally biased region" description="Basic and acidic residues" evidence="7">
    <location>
        <begin position="271"/>
        <end position="286"/>
    </location>
</feature>
<keyword evidence="10" id="KW-1185">Reference proteome</keyword>
<evidence type="ECO:0000256" key="3">
    <source>
        <dbReference type="ARBA" id="ARBA00022884"/>
    </source>
</evidence>
<feature type="compositionally biased region" description="Gly residues" evidence="7">
    <location>
        <begin position="209"/>
        <end position="224"/>
    </location>
</feature>
<dbReference type="GO" id="GO:0061574">
    <property type="term" value="C:ASAP complex"/>
    <property type="evidence" value="ECO:0007669"/>
    <property type="project" value="TreeGrafter"/>
</dbReference>
<dbReference type="InterPro" id="IPR034201">
    <property type="entry name" value="RNPS1_RRM"/>
</dbReference>
<name>A0A0F7ZYJ1_9HYPO</name>
<evidence type="ECO:0000313" key="10">
    <source>
        <dbReference type="Proteomes" id="UP000054481"/>
    </source>
</evidence>
<evidence type="ECO:0000256" key="2">
    <source>
        <dbReference type="ARBA" id="ARBA00022664"/>
    </source>
</evidence>
<keyword evidence="2" id="KW-0507">mRNA processing</keyword>
<evidence type="ECO:0000313" key="9">
    <source>
        <dbReference type="EMBL" id="KJZ72562.1"/>
    </source>
</evidence>
<dbReference type="Pfam" id="PF00076">
    <property type="entry name" value="RRM_1"/>
    <property type="match status" value="1"/>
</dbReference>
<dbReference type="PANTHER" id="PTHR15481">
    <property type="entry name" value="RIBONUCLEIC ACID BINDING PROTEIN S1"/>
    <property type="match status" value="1"/>
</dbReference>
<dbReference type="CDD" id="cd12365">
    <property type="entry name" value="RRM_RNPS1"/>
    <property type="match status" value="1"/>
</dbReference>
<dbReference type="InterPro" id="IPR000504">
    <property type="entry name" value="RRM_dom"/>
</dbReference>
<organism evidence="9 10">
    <name type="scientific">Hirsutella minnesotensis 3608</name>
    <dbReference type="NCBI Taxonomy" id="1043627"/>
    <lineage>
        <taxon>Eukaryota</taxon>
        <taxon>Fungi</taxon>
        <taxon>Dikarya</taxon>
        <taxon>Ascomycota</taxon>
        <taxon>Pezizomycotina</taxon>
        <taxon>Sordariomycetes</taxon>
        <taxon>Hypocreomycetidae</taxon>
        <taxon>Hypocreales</taxon>
        <taxon>Ophiocordycipitaceae</taxon>
        <taxon>Hirsutella</taxon>
    </lineage>
</organism>
<keyword evidence="3 6" id="KW-0694">RNA-binding</keyword>
<dbReference type="SUPFAM" id="SSF54928">
    <property type="entry name" value="RNA-binding domain, RBD"/>
    <property type="match status" value="1"/>
</dbReference>
<dbReference type="OrthoDB" id="252020at2759"/>
<dbReference type="PROSITE" id="PS50102">
    <property type="entry name" value="RRM"/>
    <property type="match status" value="1"/>
</dbReference>
<gene>
    <name evidence="9" type="ORF">HIM_08086</name>
</gene>
<dbReference type="EMBL" id="KQ030545">
    <property type="protein sequence ID" value="KJZ72562.1"/>
    <property type="molecule type" value="Genomic_DNA"/>
</dbReference>
<dbReference type="Gene3D" id="3.30.70.330">
    <property type="match status" value="1"/>
</dbReference>
<feature type="region of interest" description="Disordered" evidence="7">
    <location>
        <begin position="1"/>
        <end position="101"/>
    </location>
</feature>
<dbReference type="AlphaFoldDB" id="A0A0F7ZYJ1"/>
<dbReference type="GO" id="GO:0003723">
    <property type="term" value="F:RNA binding"/>
    <property type="evidence" value="ECO:0007669"/>
    <property type="project" value="UniProtKB-UniRule"/>
</dbReference>
<evidence type="ECO:0000259" key="8">
    <source>
        <dbReference type="PROSITE" id="PS50102"/>
    </source>
</evidence>
<protein>
    <recommendedName>
        <fullName evidence="8">RRM domain-containing protein</fullName>
    </recommendedName>
</protein>
<evidence type="ECO:0000256" key="4">
    <source>
        <dbReference type="ARBA" id="ARBA00023187"/>
    </source>
</evidence>
<evidence type="ECO:0000256" key="1">
    <source>
        <dbReference type="ARBA" id="ARBA00004123"/>
    </source>
</evidence>
<dbReference type="PANTHER" id="PTHR15481:SF0">
    <property type="entry name" value="LD23870P-RELATED"/>
    <property type="match status" value="1"/>
</dbReference>
<reference evidence="9 10" key="1">
    <citation type="journal article" date="2014" name="Genome Biol. Evol.">
        <title>Comparative genomics and transcriptomics analyses reveal divergent lifestyle features of nematode endoparasitic fungus Hirsutella minnesotensis.</title>
        <authorList>
            <person name="Lai Y."/>
            <person name="Liu K."/>
            <person name="Zhang X."/>
            <person name="Zhang X."/>
            <person name="Li K."/>
            <person name="Wang N."/>
            <person name="Shu C."/>
            <person name="Wu Y."/>
            <person name="Wang C."/>
            <person name="Bushley K.E."/>
            <person name="Xiang M."/>
            <person name="Liu X."/>
        </authorList>
    </citation>
    <scope>NUCLEOTIDE SEQUENCE [LARGE SCALE GENOMIC DNA]</scope>
    <source>
        <strain evidence="9 10">3608</strain>
    </source>
</reference>
<dbReference type="GO" id="GO:0005737">
    <property type="term" value="C:cytoplasm"/>
    <property type="evidence" value="ECO:0007669"/>
    <property type="project" value="TreeGrafter"/>
</dbReference>
<keyword evidence="5" id="KW-0539">Nucleus</keyword>
<evidence type="ECO:0000256" key="7">
    <source>
        <dbReference type="SAM" id="MobiDB-lite"/>
    </source>
</evidence>
<feature type="domain" description="RRM" evidence="8">
    <location>
        <begin position="105"/>
        <end position="183"/>
    </location>
</feature>
<dbReference type="GO" id="GO:0005654">
    <property type="term" value="C:nucleoplasm"/>
    <property type="evidence" value="ECO:0007669"/>
    <property type="project" value="TreeGrafter"/>
</dbReference>
<dbReference type="Proteomes" id="UP000054481">
    <property type="component" value="Unassembled WGS sequence"/>
</dbReference>
<evidence type="ECO:0000256" key="6">
    <source>
        <dbReference type="PROSITE-ProRule" id="PRU00176"/>
    </source>
</evidence>
<keyword evidence="4" id="KW-0508">mRNA splicing</keyword>
<dbReference type="InterPro" id="IPR012677">
    <property type="entry name" value="Nucleotide-bd_a/b_plait_sf"/>
</dbReference>
<dbReference type="SMART" id="SM00360">
    <property type="entry name" value="RRM"/>
    <property type="match status" value="1"/>
</dbReference>